<dbReference type="InterPro" id="IPR003400">
    <property type="entry name" value="ExbD"/>
</dbReference>
<dbReference type="EMBL" id="CP034348">
    <property type="protein sequence ID" value="QGX97597.1"/>
    <property type="molecule type" value="Genomic_DNA"/>
</dbReference>
<comment type="similarity">
    <text evidence="2 7">Belongs to the ExbD/TolR family.</text>
</comment>
<keyword evidence="4 7" id="KW-0812">Transmembrane</keyword>
<keyword evidence="5 8" id="KW-1133">Transmembrane helix</keyword>
<dbReference type="AlphaFoldDB" id="A0A6I6IQ60"/>
<dbReference type="GO" id="GO:0005886">
    <property type="term" value="C:plasma membrane"/>
    <property type="evidence" value="ECO:0007669"/>
    <property type="project" value="UniProtKB-SubCell"/>
</dbReference>
<keyword evidence="3" id="KW-1003">Cell membrane</keyword>
<keyword evidence="7" id="KW-0653">Protein transport</keyword>
<keyword evidence="6 8" id="KW-0472">Membrane</keyword>
<dbReference type="GO" id="GO:0022857">
    <property type="term" value="F:transmembrane transporter activity"/>
    <property type="evidence" value="ECO:0007669"/>
    <property type="project" value="InterPro"/>
</dbReference>
<dbReference type="KEGG" id="rom:EI983_04600"/>
<evidence type="ECO:0000256" key="5">
    <source>
        <dbReference type="ARBA" id="ARBA00022989"/>
    </source>
</evidence>
<dbReference type="OrthoDB" id="8479787at2"/>
<keyword evidence="7" id="KW-0813">Transport</keyword>
<proteinExistence type="inferred from homology"/>
<accession>A0A6I6IQ60</accession>
<dbReference type="Proteomes" id="UP000428330">
    <property type="component" value="Chromosome"/>
</dbReference>
<dbReference type="GO" id="GO:0015031">
    <property type="term" value="P:protein transport"/>
    <property type="evidence" value="ECO:0007669"/>
    <property type="project" value="UniProtKB-KW"/>
</dbReference>
<evidence type="ECO:0000313" key="10">
    <source>
        <dbReference type="Proteomes" id="UP000428330"/>
    </source>
</evidence>
<organism evidence="9 10">
    <name type="scientific">Roseovarius faecimaris</name>
    <dbReference type="NCBI Taxonomy" id="2494550"/>
    <lineage>
        <taxon>Bacteria</taxon>
        <taxon>Pseudomonadati</taxon>
        <taxon>Pseudomonadota</taxon>
        <taxon>Alphaproteobacteria</taxon>
        <taxon>Rhodobacterales</taxon>
        <taxon>Roseobacteraceae</taxon>
        <taxon>Roseovarius</taxon>
    </lineage>
</organism>
<comment type="subcellular location">
    <subcellularLocation>
        <location evidence="1">Cell membrane</location>
        <topology evidence="1">Single-pass membrane protein</topology>
    </subcellularLocation>
    <subcellularLocation>
        <location evidence="7">Cell membrane</location>
        <topology evidence="7">Single-pass type II membrane protein</topology>
    </subcellularLocation>
</comment>
<protein>
    <submittedName>
        <fullName evidence="9">Biopolymer transporter ExbD</fullName>
    </submittedName>
</protein>
<dbReference type="Pfam" id="PF02472">
    <property type="entry name" value="ExbD"/>
    <property type="match status" value="1"/>
</dbReference>
<evidence type="ECO:0000256" key="3">
    <source>
        <dbReference type="ARBA" id="ARBA00022475"/>
    </source>
</evidence>
<evidence type="ECO:0000256" key="4">
    <source>
        <dbReference type="ARBA" id="ARBA00022692"/>
    </source>
</evidence>
<evidence type="ECO:0000256" key="1">
    <source>
        <dbReference type="ARBA" id="ARBA00004162"/>
    </source>
</evidence>
<keyword evidence="10" id="KW-1185">Reference proteome</keyword>
<sequence>MRRARPASRREPTIALINIVFLMLVFFMVAGTLTQPLDRDLRLVDTAELDGRAPVDGLVLHADGRMSHGGAALASAADYLAALESDAPGTVRVIPDRALPAGVLVAVARELRAGGAERVLIVTERALP</sequence>
<feature type="transmembrane region" description="Helical" evidence="8">
    <location>
        <begin position="12"/>
        <end position="33"/>
    </location>
</feature>
<gene>
    <name evidence="9" type="ORF">EI983_04600</name>
</gene>
<reference evidence="10" key="1">
    <citation type="submission" date="2018-12" db="EMBL/GenBank/DDBJ databases">
        <title>Complete genome sequence of Roseovarius sp. MME-070.</title>
        <authorList>
            <person name="Nam Y.-D."/>
            <person name="Kang J."/>
            <person name="Chung W.-H."/>
            <person name="Park Y.S."/>
        </authorList>
    </citation>
    <scope>NUCLEOTIDE SEQUENCE [LARGE SCALE GENOMIC DNA]</scope>
    <source>
        <strain evidence="10">MME-070</strain>
    </source>
</reference>
<dbReference type="RefSeq" id="WP_157706232.1">
    <property type="nucleotide sequence ID" value="NZ_CP034348.1"/>
</dbReference>
<name>A0A6I6IQ60_9RHOB</name>
<evidence type="ECO:0000256" key="8">
    <source>
        <dbReference type="SAM" id="Phobius"/>
    </source>
</evidence>
<evidence type="ECO:0000256" key="2">
    <source>
        <dbReference type="ARBA" id="ARBA00005811"/>
    </source>
</evidence>
<evidence type="ECO:0000313" key="9">
    <source>
        <dbReference type="EMBL" id="QGX97597.1"/>
    </source>
</evidence>
<evidence type="ECO:0000256" key="6">
    <source>
        <dbReference type="ARBA" id="ARBA00023136"/>
    </source>
</evidence>
<evidence type="ECO:0000256" key="7">
    <source>
        <dbReference type="RuleBase" id="RU003879"/>
    </source>
</evidence>